<evidence type="ECO:0000313" key="2">
    <source>
        <dbReference type="EMBL" id="KAF0044179.1"/>
    </source>
</evidence>
<dbReference type="Proteomes" id="UP000438429">
    <property type="component" value="Unassembled WGS sequence"/>
</dbReference>
<evidence type="ECO:0000313" key="3">
    <source>
        <dbReference type="Proteomes" id="UP000438429"/>
    </source>
</evidence>
<accession>A0A6A4TH72</accession>
<dbReference type="InterPro" id="IPR041228">
    <property type="entry name" value="Dynein_C"/>
</dbReference>
<dbReference type="EMBL" id="VEVO01000003">
    <property type="protein sequence ID" value="KAF0044179.1"/>
    <property type="molecule type" value="Genomic_DNA"/>
</dbReference>
<dbReference type="GO" id="GO:0005858">
    <property type="term" value="C:axonemal dynein complex"/>
    <property type="evidence" value="ECO:0007669"/>
    <property type="project" value="TreeGrafter"/>
</dbReference>
<dbReference type="Gene3D" id="1.20.1270.280">
    <property type="match status" value="1"/>
</dbReference>
<protein>
    <recommendedName>
        <fullName evidence="1">Dynein heavy chain C-terminal domain-containing protein</fullName>
    </recommendedName>
</protein>
<dbReference type="Pfam" id="PF18199">
    <property type="entry name" value="Dynein_C"/>
    <property type="match status" value="1"/>
</dbReference>
<dbReference type="FunFam" id="3.10.490.20:FF:000004">
    <property type="entry name" value="Cytoplasmic dynein heavy chain 2"/>
    <property type="match status" value="1"/>
</dbReference>
<gene>
    <name evidence="2" type="ORF">F2P81_003337</name>
</gene>
<feature type="domain" description="Dynein heavy chain C-terminal" evidence="1">
    <location>
        <begin position="57"/>
        <end position="240"/>
    </location>
</feature>
<dbReference type="GO" id="GO:0007018">
    <property type="term" value="P:microtubule-based movement"/>
    <property type="evidence" value="ECO:0007669"/>
    <property type="project" value="InterPro"/>
</dbReference>
<dbReference type="PANTHER" id="PTHR46532">
    <property type="entry name" value="MALE FERTILITY FACTOR KL5"/>
    <property type="match status" value="1"/>
</dbReference>
<comment type="caution">
    <text evidence="2">The sequence shown here is derived from an EMBL/GenBank/DDBJ whole genome shotgun (WGS) entry which is preliminary data.</text>
</comment>
<reference evidence="2 3" key="1">
    <citation type="submission" date="2019-06" db="EMBL/GenBank/DDBJ databases">
        <title>Draft genomes of female and male turbot (Scophthalmus maximus).</title>
        <authorList>
            <person name="Xu H."/>
            <person name="Xu X.-W."/>
            <person name="Shao C."/>
            <person name="Chen S."/>
        </authorList>
    </citation>
    <scope>NUCLEOTIDE SEQUENCE [LARGE SCALE GENOMIC DNA]</scope>
    <source>
        <strain evidence="2">Ysfricsl-2016a</strain>
        <tissue evidence="2">Blood</tissue>
    </source>
</reference>
<dbReference type="GO" id="GO:0051959">
    <property type="term" value="F:dynein light intermediate chain binding"/>
    <property type="evidence" value="ECO:0007669"/>
    <property type="project" value="InterPro"/>
</dbReference>
<name>A0A6A4TH72_SCOMX</name>
<dbReference type="InterPro" id="IPR043160">
    <property type="entry name" value="Dynein_C_barrel"/>
</dbReference>
<organism evidence="2 3">
    <name type="scientific">Scophthalmus maximus</name>
    <name type="common">Turbot</name>
    <name type="synonym">Psetta maxima</name>
    <dbReference type="NCBI Taxonomy" id="52904"/>
    <lineage>
        <taxon>Eukaryota</taxon>
        <taxon>Metazoa</taxon>
        <taxon>Chordata</taxon>
        <taxon>Craniata</taxon>
        <taxon>Vertebrata</taxon>
        <taxon>Euteleostomi</taxon>
        <taxon>Actinopterygii</taxon>
        <taxon>Neopterygii</taxon>
        <taxon>Teleostei</taxon>
        <taxon>Neoteleostei</taxon>
        <taxon>Acanthomorphata</taxon>
        <taxon>Carangaria</taxon>
        <taxon>Pleuronectiformes</taxon>
        <taxon>Pleuronectoidei</taxon>
        <taxon>Scophthalmidae</taxon>
        <taxon>Scophthalmus</taxon>
    </lineage>
</organism>
<sequence>MSACLTSSVSSAAVSRSRRPVRGHDDLTVNMIKNRRKATHVSGEESLCMNHGKGTRTCQRWCRYTVPTSMTVIQWVADFSERIKQLQQISQGAASGGAKELKNIHVCLGSLFVPEAYITATRQYVAQANSWSLEELCLEVSVTTALGTALDACSFGIKGLKLQGATCANNKLSLSTSISTELPLTQLRWIKQSNAEKRHMVTLPVYLNFTRSELIFTVDFDIATKEDPHSFYERGVAILCTE</sequence>
<dbReference type="Gene3D" id="3.10.490.20">
    <property type="match status" value="1"/>
</dbReference>
<proteinExistence type="predicted"/>
<dbReference type="PANTHER" id="PTHR46532:SF13">
    <property type="entry name" value="CYTOPLASMIC DYNEIN 1 HEAVY CHAIN 1"/>
    <property type="match status" value="1"/>
</dbReference>
<dbReference type="GO" id="GO:0045505">
    <property type="term" value="F:dynein intermediate chain binding"/>
    <property type="evidence" value="ECO:0007669"/>
    <property type="project" value="InterPro"/>
</dbReference>
<dbReference type="InterPro" id="IPR026983">
    <property type="entry name" value="DHC"/>
</dbReference>
<dbReference type="AlphaFoldDB" id="A0A6A4TH72"/>
<evidence type="ECO:0000259" key="1">
    <source>
        <dbReference type="Pfam" id="PF18199"/>
    </source>
</evidence>